<feature type="region of interest" description="Disordered" evidence="1">
    <location>
        <begin position="65"/>
        <end position="101"/>
    </location>
</feature>
<evidence type="ECO:0000256" key="1">
    <source>
        <dbReference type="SAM" id="MobiDB-lite"/>
    </source>
</evidence>
<evidence type="ECO:0000256" key="2">
    <source>
        <dbReference type="SAM" id="SignalP"/>
    </source>
</evidence>
<dbReference type="AlphaFoldDB" id="A0AA35Z3Z7"/>
<dbReference type="EMBL" id="OX465081">
    <property type="protein sequence ID" value="CAI9285244.1"/>
    <property type="molecule type" value="Genomic_DNA"/>
</dbReference>
<proteinExistence type="predicted"/>
<feature type="signal peptide" evidence="2">
    <location>
        <begin position="1"/>
        <end position="19"/>
    </location>
</feature>
<feature type="chain" id="PRO_5041353403" evidence="2">
    <location>
        <begin position="20"/>
        <end position="101"/>
    </location>
</feature>
<keyword evidence="2" id="KW-0732">Signal</keyword>
<evidence type="ECO:0000313" key="4">
    <source>
        <dbReference type="Proteomes" id="UP001177003"/>
    </source>
</evidence>
<feature type="region of interest" description="Disordered" evidence="1">
    <location>
        <begin position="40"/>
        <end position="59"/>
    </location>
</feature>
<keyword evidence="4" id="KW-1185">Reference proteome</keyword>
<evidence type="ECO:0000313" key="3">
    <source>
        <dbReference type="EMBL" id="CAI9285244.1"/>
    </source>
</evidence>
<accession>A0AA35Z3Z7</accession>
<name>A0AA35Z3Z7_LACSI</name>
<reference evidence="3" key="1">
    <citation type="submission" date="2023-04" db="EMBL/GenBank/DDBJ databases">
        <authorList>
            <person name="Vijverberg K."/>
            <person name="Xiong W."/>
            <person name="Schranz E."/>
        </authorList>
    </citation>
    <scope>NUCLEOTIDE SEQUENCE</scope>
</reference>
<organism evidence="3 4">
    <name type="scientific">Lactuca saligna</name>
    <name type="common">Willowleaf lettuce</name>
    <dbReference type="NCBI Taxonomy" id="75948"/>
    <lineage>
        <taxon>Eukaryota</taxon>
        <taxon>Viridiplantae</taxon>
        <taxon>Streptophyta</taxon>
        <taxon>Embryophyta</taxon>
        <taxon>Tracheophyta</taxon>
        <taxon>Spermatophyta</taxon>
        <taxon>Magnoliopsida</taxon>
        <taxon>eudicotyledons</taxon>
        <taxon>Gunneridae</taxon>
        <taxon>Pentapetalae</taxon>
        <taxon>asterids</taxon>
        <taxon>campanulids</taxon>
        <taxon>Asterales</taxon>
        <taxon>Asteraceae</taxon>
        <taxon>Cichorioideae</taxon>
        <taxon>Cichorieae</taxon>
        <taxon>Lactucinae</taxon>
        <taxon>Lactuca</taxon>
    </lineage>
</organism>
<sequence>MASSTTLMALSITLATAIAVVYDHHSNNTHPMVEHRVLHDGTRQEEKNKKLQGDGGGGTAMLNVRRRFSASPPAGKVTARQKWRDLTDGGGDCNPLPSVTD</sequence>
<protein>
    <submittedName>
        <fullName evidence="3">Uncharacterized protein</fullName>
    </submittedName>
</protein>
<feature type="compositionally biased region" description="Basic and acidic residues" evidence="1">
    <location>
        <begin position="40"/>
        <end position="52"/>
    </location>
</feature>
<gene>
    <name evidence="3" type="ORF">LSALG_LOCUS24723</name>
</gene>
<dbReference type="Proteomes" id="UP001177003">
    <property type="component" value="Chromosome 5"/>
</dbReference>